<dbReference type="EMBL" id="CM056743">
    <property type="protein sequence ID" value="KAJ8669328.1"/>
    <property type="molecule type" value="Genomic_DNA"/>
</dbReference>
<reference evidence="1" key="1">
    <citation type="submission" date="2023-04" db="EMBL/GenBank/DDBJ databases">
        <title>A chromosome-level genome assembly of the parasitoid wasp Eretmocerus hayati.</title>
        <authorList>
            <person name="Zhong Y."/>
            <person name="Liu S."/>
            <person name="Liu Y."/>
        </authorList>
    </citation>
    <scope>NUCLEOTIDE SEQUENCE</scope>
    <source>
        <strain evidence="1">ZJU_SS_LIU_2023</strain>
    </source>
</reference>
<comment type="caution">
    <text evidence="1">The sequence shown here is derived from an EMBL/GenBank/DDBJ whole genome shotgun (WGS) entry which is preliminary data.</text>
</comment>
<organism evidence="1 2">
    <name type="scientific">Eretmocerus hayati</name>
    <dbReference type="NCBI Taxonomy" id="131215"/>
    <lineage>
        <taxon>Eukaryota</taxon>
        <taxon>Metazoa</taxon>
        <taxon>Ecdysozoa</taxon>
        <taxon>Arthropoda</taxon>
        <taxon>Hexapoda</taxon>
        <taxon>Insecta</taxon>
        <taxon>Pterygota</taxon>
        <taxon>Neoptera</taxon>
        <taxon>Endopterygota</taxon>
        <taxon>Hymenoptera</taxon>
        <taxon>Apocrita</taxon>
        <taxon>Proctotrupomorpha</taxon>
        <taxon>Chalcidoidea</taxon>
        <taxon>Aphelinidae</taxon>
        <taxon>Aphelininae</taxon>
        <taxon>Eretmocerus</taxon>
    </lineage>
</organism>
<name>A0ACC2NEG5_9HYME</name>
<keyword evidence="2" id="KW-1185">Reference proteome</keyword>
<proteinExistence type="predicted"/>
<evidence type="ECO:0000313" key="1">
    <source>
        <dbReference type="EMBL" id="KAJ8669328.1"/>
    </source>
</evidence>
<evidence type="ECO:0000313" key="2">
    <source>
        <dbReference type="Proteomes" id="UP001239111"/>
    </source>
</evidence>
<protein>
    <submittedName>
        <fullName evidence="1">Uncharacterized protein</fullName>
    </submittedName>
</protein>
<accession>A0ACC2NEG5</accession>
<gene>
    <name evidence="1" type="ORF">QAD02_000587</name>
</gene>
<dbReference type="Proteomes" id="UP001239111">
    <property type="component" value="Chromosome 3"/>
</dbReference>
<sequence length="118" mass="12505">MILSTSSTAETVTNSSVSSILMQTMDNSQQQQQSSCEDSGGKQQHLQSSSCSIKPLQLSGVSVSGVVGGNTPRHSIDAILGLAGQRAAKRKHDAQLLLEEQQQHHAYPKDSSIDNAGE</sequence>